<name>A0ABR1FC23_9ASCO</name>
<evidence type="ECO:0000256" key="1">
    <source>
        <dbReference type="SAM" id="MobiDB-lite"/>
    </source>
</evidence>
<accession>A0ABR1FC23</accession>
<dbReference type="GeneID" id="90037521"/>
<organism evidence="2 3">
    <name type="scientific">Myxozyma melibiosi</name>
    <dbReference type="NCBI Taxonomy" id="54550"/>
    <lineage>
        <taxon>Eukaryota</taxon>
        <taxon>Fungi</taxon>
        <taxon>Dikarya</taxon>
        <taxon>Ascomycota</taxon>
        <taxon>Saccharomycotina</taxon>
        <taxon>Lipomycetes</taxon>
        <taxon>Lipomycetales</taxon>
        <taxon>Lipomycetaceae</taxon>
        <taxon>Myxozyma</taxon>
    </lineage>
</organism>
<reference evidence="2 3" key="1">
    <citation type="submission" date="2024-03" db="EMBL/GenBank/DDBJ databases">
        <title>Genome-scale model development and genomic sequencing of the oleaginous clade Lipomyces.</title>
        <authorList>
            <consortium name="Lawrence Berkeley National Laboratory"/>
            <person name="Czajka J.J."/>
            <person name="Han Y."/>
            <person name="Kim J."/>
            <person name="Mondo S.J."/>
            <person name="Hofstad B.A."/>
            <person name="Robles A."/>
            <person name="Haridas S."/>
            <person name="Riley R."/>
            <person name="LaButti K."/>
            <person name="Pangilinan J."/>
            <person name="Andreopoulos W."/>
            <person name="Lipzen A."/>
            <person name="Yan J."/>
            <person name="Wang M."/>
            <person name="Ng V."/>
            <person name="Grigoriev I.V."/>
            <person name="Spatafora J.W."/>
            <person name="Magnuson J.K."/>
            <person name="Baker S.E."/>
            <person name="Pomraning K.R."/>
        </authorList>
    </citation>
    <scope>NUCLEOTIDE SEQUENCE [LARGE SCALE GENOMIC DNA]</scope>
    <source>
        <strain evidence="2 3">Phaff 52-87</strain>
    </source>
</reference>
<evidence type="ECO:0000313" key="2">
    <source>
        <dbReference type="EMBL" id="KAK7206598.1"/>
    </source>
</evidence>
<dbReference type="Proteomes" id="UP001498771">
    <property type="component" value="Unassembled WGS sequence"/>
</dbReference>
<keyword evidence="3" id="KW-1185">Reference proteome</keyword>
<dbReference type="EMBL" id="JBBJBU010000002">
    <property type="protein sequence ID" value="KAK7206598.1"/>
    <property type="molecule type" value="Genomic_DNA"/>
</dbReference>
<sequence>MTWRPLRFGSFRFPCDSGFAILSFLFLFSVQSVCFIQGRKYDARAVGGKGKGKSSGGGRRMVRGRPAPSCSLRVHA</sequence>
<evidence type="ECO:0000313" key="3">
    <source>
        <dbReference type="Proteomes" id="UP001498771"/>
    </source>
</evidence>
<proteinExistence type="predicted"/>
<evidence type="ECO:0008006" key="4">
    <source>
        <dbReference type="Google" id="ProtNLM"/>
    </source>
</evidence>
<dbReference type="RefSeq" id="XP_064769631.1">
    <property type="nucleotide sequence ID" value="XM_064912009.1"/>
</dbReference>
<gene>
    <name evidence="2" type="ORF">BZA70DRAFT_274642</name>
</gene>
<protein>
    <recommendedName>
        <fullName evidence="4">Secreted protein</fullName>
    </recommendedName>
</protein>
<feature type="compositionally biased region" description="Gly residues" evidence="1">
    <location>
        <begin position="47"/>
        <end position="59"/>
    </location>
</feature>
<comment type="caution">
    <text evidence="2">The sequence shown here is derived from an EMBL/GenBank/DDBJ whole genome shotgun (WGS) entry which is preliminary data.</text>
</comment>
<feature type="region of interest" description="Disordered" evidence="1">
    <location>
        <begin position="45"/>
        <end position="76"/>
    </location>
</feature>